<feature type="non-terminal residue" evidence="1">
    <location>
        <position position="1"/>
    </location>
</feature>
<dbReference type="EMBL" id="BART01019147">
    <property type="protein sequence ID" value="GAG82493.1"/>
    <property type="molecule type" value="Genomic_DNA"/>
</dbReference>
<organism evidence="1">
    <name type="scientific">marine sediment metagenome</name>
    <dbReference type="NCBI Taxonomy" id="412755"/>
    <lineage>
        <taxon>unclassified sequences</taxon>
        <taxon>metagenomes</taxon>
        <taxon>ecological metagenomes</taxon>
    </lineage>
</organism>
<evidence type="ECO:0000313" key="1">
    <source>
        <dbReference type="EMBL" id="GAG82493.1"/>
    </source>
</evidence>
<feature type="non-terminal residue" evidence="1">
    <location>
        <position position="294"/>
    </location>
</feature>
<proteinExistence type="predicted"/>
<evidence type="ECO:0008006" key="2">
    <source>
        <dbReference type="Google" id="ProtNLM"/>
    </source>
</evidence>
<accession>X1BEG7</accession>
<sequence length="294" mass="32244">SVLDTWNLTLSNLTTNNPPIITSPYPSNDSTGIELTPTLNITINDADGDLMNVTWLTNATGSGIFNASHSPVVVNYTTEAFCTRMPIQRNIHYGAGRFWVFFVNGSAGNRSYSSSADGVTWDSPTNIRNSRGGAEFSTWVSGTDIHYVYAYGTDFGGITPKYRMGTLNTNGTITWVAPEQTIIADYNTAYDTTICVDSNGYPWVTWINTSNYHPVVAKSEWNNGSWSMASGFPYELNESLNNYLPIIVPLTNGKVYVVYGFSYEGGIPGPIYGKLWNGTEWSGQENVSTSNVSD</sequence>
<gene>
    <name evidence="1" type="ORF">S01H4_35919</name>
</gene>
<dbReference type="AlphaFoldDB" id="X1BEG7"/>
<reference evidence="1" key="1">
    <citation type="journal article" date="2014" name="Front. Microbiol.">
        <title>High frequency of phylogenetically diverse reductive dehalogenase-homologous genes in deep subseafloor sedimentary metagenomes.</title>
        <authorList>
            <person name="Kawai M."/>
            <person name="Futagami T."/>
            <person name="Toyoda A."/>
            <person name="Takaki Y."/>
            <person name="Nishi S."/>
            <person name="Hori S."/>
            <person name="Arai W."/>
            <person name="Tsubouchi T."/>
            <person name="Morono Y."/>
            <person name="Uchiyama I."/>
            <person name="Ito T."/>
            <person name="Fujiyama A."/>
            <person name="Inagaki F."/>
            <person name="Takami H."/>
        </authorList>
    </citation>
    <scope>NUCLEOTIDE SEQUENCE</scope>
    <source>
        <strain evidence="1">Expedition CK06-06</strain>
    </source>
</reference>
<name>X1BEG7_9ZZZZ</name>
<comment type="caution">
    <text evidence="1">The sequence shown here is derived from an EMBL/GenBank/DDBJ whole genome shotgun (WGS) entry which is preliminary data.</text>
</comment>
<protein>
    <recommendedName>
        <fullName evidence="2">Exo-alpha-sialidase</fullName>
    </recommendedName>
</protein>